<comment type="subcellular location">
    <subcellularLocation>
        <location evidence="1">Membrane</location>
        <topology evidence="1">Multi-pass membrane protein</topology>
    </subcellularLocation>
</comment>
<protein>
    <recommendedName>
        <fullName evidence="7">Anoctamin transmembrane domain-containing protein</fullName>
    </recommendedName>
</protein>
<feature type="transmembrane region" description="Helical" evidence="6">
    <location>
        <begin position="663"/>
        <end position="684"/>
    </location>
</feature>
<dbReference type="GO" id="GO:0005254">
    <property type="term" value="F:chloride channel activity"/>
    <property type="evidence" value="ECO:0007669"/>
    <property type="project" value="TreeGrafter"/>
</dbReference>
<organism evidence="8 9">
    <name type="scientific">Pythium insidiosum</name>
    <name type="common">Pythiosis disease agent</name>
    <dbReference type="NCBI Taxonomy" id="114742"/>
    <lineage>
        <taxon>Eukaryota</taxon>
        <taxon>Sar</taxon>
        <taxon>Stramenopiles</taxon>
        <taxon>Oomycota</taxon>
        <taxon>Peronosporomycetes</taxon>
        <taxon>Pythiales</taxon>
        <taxon>Pythiaceae</taxon>
        <taxon>Pythium</taxon>
    </lineage>
</organism>
<feature type="transmembrane region" description="Helical" evidence="6">
    <location>
        <begin position="530"/>
        <end position="555"/>
    </location>
</feature>
<dbReference type="PANTHER" id="PTHR12308">
    <property type="entry name" value="ANOCTAMIN"/>
    <property type="match status" value="1"/>
</dbReference>
<feature type="domain" description="Anoctamin transmembrane" evidence="7">
    <location>
        <begin position="402"/>
        <end position="849"/>
    </location>
</feature>
<evidence type="ECO:0000313" key="9">
    <source>
        <dbReference type="Proteomes" id="UP001209570"/>
    </source>
</evidence>
<dbReference type="InterPro" id="IPR049452">
    <property type="entry name" value="Anoctamin_TM"/>
</dbReference>
<evidence type="ECO:0000313" key="8">
    <source>
        <dbReference type="EMBL" id="KAJ0407910.1"/>
    </source>
</evidence>
<keyword evidence="9" id="KW-1185">Reference proteome</keyword>
<feature type="transmembrane region" description="Helical" evidence="6">
    <location>
        <begin position="410"/>
        <end position="437"/>
    </location>
</feature>
<keyword evidence="2 6" id="KW-0812">Transmembrane</keyword>
<accession>A0AAD5LRI7</accession>
<evidence type="ECO:0000256" key="6">
    <source>
        <dbReference type="SAM" id="Phobius"/>
    </source>
</evidence>
<evidence type="ECO:0000256" key="5">
    <source>
        <dbReference type="SAM" id="MobiDB-lite"/>
    </source>
</evidence>
<evidence type="ECO:0000256" key="2">
    <source>
        <dbReference type="ARBA" id="ARBA00022692"/>
    </source>
</evidence>
<dbReference type="InterPro" id="IPR007632">
    <property type="entry name" value="Anoctamin"/>
</dbReference>
<feature type="transmembrane region" description="Helical" evidence="6">
    <location>
        <begin position="813"/>
        <end position="832"/>
    </location>
</feature>
<keyword evidence="4 6" id="KW-0472">Membrane</keyword>
<evidence type="ECO:0000256" key="3">
    <source>
        <dbReference type="ARBA" id="ARBA00022989"/>
    </source>
</evidence>
<dbReference type="GO" id="GO:0016020">
    <property type="term" value="C:membrane"/>
    <property type="evidence" value="ECO:0007669"/>
    <property type="project" value="UniProtKB-SubCell"/>
</dbReference>
<dbReference type="Pfam" id="PF04547">
    <property type="entry name" value="Anoctamin"/>
    <property type="match status" value="1"/>
</dbReference>
<feature type="transmembrane region" description="Helical" evidence="6">
    <location>
        <begin position="457"/>
        <end position="478"/>
    </location>
</feature>
<feature type="transmembrane region" description="Helical" evidence="6">
    <location>
        <begin position="615"/>
        <end position="636"/>
    </location>
</feature>
<keyword evidence="3 6" id="KW-1133">Transmembrane helix</keyword>
<feature type="transmembrane region" description="Helical" evidence="6">
    <location>
        <begin position="575"/>
        <end position="595"/>
    </location>
</feature>
<dbReference type="Proteomes" id="UP001209570">
    <property type="component" value="Unassembled WGS sequence"/>
</dbReference>
<evidence type="ECO:0000256" key="1">
    <source>
        <dbReference type="ARBA" id="ARBA00004141"/>
    </source>
</evidence>
<comment type="caution">
    <text evidence="8">The sequence shown here is derived from an EMBL/GenBank/DDBJ whole genome shotgun (WGS) entry which is preliminary data.</text>
</comment>
<evidence type="ECO:0000256" key="4">
    <source>
        <dbReference type="ARBA" id="ARBA00023136"/>
    </source>
</evidence>
<reference evidence="8" key="1">
    <citation type="submission" date="2021-12" db="EMBL/GenBank/DDBJ databases">
        <title>Prjna785345.</title>
        <authorList>
            <person name="Rujirawat T."/>
            <person name="Krajaejun T."/>
        </authorList>
    </citation>
    <scope>NUCLEOTIDE SEQUENCE</scope>
    <source>
        <strain evidence="8">Pi057C3</strain>
    </source>
</reference>
<gene>
    <name evidence="8" type="ORF">P43SY_009197</name>
</gene>
<feature type="region of interest" description="Disordered" evidence="5">
    <location>
        <begin position="885"/>
        <end position="910"/>
    </location>
</feature>
<sequence>MEPAKGAADEAVAEVGAPSYYALQSPGPANGLSNLTTDQVAVEIEASNDSDKPRLYEPDLVMIFPMRNGESKSDREFTVEAFVSLLMGKDQKKSKRRNKIVVDAFQRVFRTPRCYLDDQGREQLILREGDHSEQAEQERWASEERLLKEEYERVIGNSEPTDEKTFCRLVAKSVARRVQLACGLTTRMFESCDQDEIIMTLKADDNDLRVEADRSDYALQVSNKPFNNLVHKEKLEMVRAEIGDEMMQKARSHLLRVRGCSSKSPGTPEMDPLLMGDDGEEFHPSMKRALKIWGHTEEADGLFVSDESCRPDVGIVSWFGRIYHSFMEISYDPRTYFAPYADYRSEAIYQPFYRRYPIKWGEKKEETLFTQKDRIRLAASIVHRHINTDALVASEYLPLHKIRDYFGEKVALYFAWLGFYTKMLLFPTIAGIITYIVSEVRMSQNQNDGNTSNDNPGYILIAFAVVVVIWSSIFSELWKRKNHLFNALWGLHGFHRKLRYRAQFRGTKSYNAVTDAEEMTFEDRAKRRRAFTVSVIVVLLMISIVVVALIGIFYMKYWVNNPNHVDEEYKMPSTYGLTVANAIQILVLNMVYREVARKLNEYENHRTDREYENHLIIKVFLFQFCNSFASFFYIAFLKRPIENKCIEVDGKADNCLGELRSQLLILFLIRIIVGNTLEVVIPYLKYRWQLYKERDAVDKKEHNYIEEQAKLVPYGHDESFEDYNEMVIQFGFINLFVVAFPLTPLLAFANNMAEVHVDAVKLCYVHRRPFPYAAKSIGAWFYIMRTMSYIAVGTNTALILWPSDLFKGTDPNTKWLIFVVACGVCFMLSIFIERGVADMPAHLGSLMKRNEHIVAVVFRNMDTGDDSELRETAEDLDLEIYPNDKWSDGLDAQPLLSKKHGSPKQIASVS</sequence>
<dbReference type="EMBL" id="JAKCXM010000016">
    <property type="protein sequence ID" value="KAJ0407910.1"/>
    <property type="molecule type" value="Genomic_DNA"/>
</dbReference>
<feature type="transmembrane region" description="Helical" evidence="6">
    <location>
        <begin position="777"/>
        <end position="801"/>
    </location>
</feature>
<name>A0AAD5LRI7_PYTIN</name>
<evidence type="ECO:0000259" key="7">
    <source>
        <dbReference type="Pfam" id="PF04547"/>
    </source>
</evidence>
<proteinExistence type="predicted"/>
<dbReference type="AlphaFoldDB" id="A0AAD5LRI7"/>
<dbReference type="PANTHER" id="PTHR12308:SF73">
    <property type="entry name" value="ANOCTAMIN"/>
    <property type="match status" value="1"/>
</dbReference>